<keyword evidence="2" id="KW-1133">Transmembrane helix</keyword>
<name>S3BSK1_OPHP1</name>
<dbReference type="HOGENOM" id="CLU_493614_0_0_1"/>
<feature type="compositionally biased region" description="Acidic residues" evidence="1">
    <location>
        <begin position="423"/>
        <end position="439"/>
    </location>
</feature>
<feature type="transmembrane region" description="Helical" evidence="2">
    <location>
        <begin position="480"/>
        <end position="501"/>
    </location>
</feature>
<reference evidence="3 4" key="1">
    <citation type="journal article" date="2013" name="BMC Genomics">
        <title>The genome and transcriptome of the pine saprophyte Ophiostoma piceae, and a comparison with the bark beetle-associated pine pathogen Grosmannia clavigera.</title>
        <authorList>
            <person name="Haridas S."/>
            <person name="Wang Y."/>
            <person name="Lim L."/>
            <person name="Massoumi Alamouti S."/>
            <person name="Jackman S."/>
            <person name="Docking R."/>
            <person name="Robertson G."/>
            <person name="Birol I."/>
            <person name="Bohlmann J."/>
            <person name="Breuil C."/>
        </authorList>
    </citation>
    <scope>NUCLEOTIDE SEQUENCE [LARGE SCALE GENOMIC DNA]</scope>
    <source>
        <strain evidence="3 4">UAMH 11346</strain>
    </source>
</reference>
<dbReference type="Proteomes" id="UP000016923">
    <property type="component" value="Unassembled WGS sequence"/>
</dbReference>
<evidence type="ECO:0000313" key="3">
    <source>
        <dbReference type="EMBL" id="EPE03437.1"/>
    </source>
</evidence>
<gene>
    <name evidence="3" type="ORF">F503_06610</name>
</gene>
<proteinExistence type="predicted"/>
<organism evidence="3 4">
    <name type="scientific">Ophiostoma piceae (strain UAMH 11346)</name>
    <name type="common">Sap stain fungus</name>
    <dbReference type="NCBI Taxonomy" id="1262450"/>
    <lineage>
        <taxon>Eukaryota</taxon>
        <taxon>Fungi</taxon>
        <taxon>Dikarya</taxon>
        <taxon>Ascomycota</taxon>
        <taxon>Pezizomycotina</taxon>
        <taxon>Sordariomycetes</taxon>
        <taxon>Sordariomycetidae</taxon>
        <taxon>Ophiostomatales</taxon>
        <taxon>Ophiostomataceae</taxon>
        <taxon>Ophiostoma</taxon>
    </lineage>
</organism>
<dbReference type="OrthoDB" id="4749307at2759"/>
<keyword evidence="2" id="KW-0472">Membrane</keyword>
<protein>
    <submittedName>
        <fullName evidence="3">Uncharacterized protein</fullName>
    </submittedName>
</protein>
<evidence type="ECO:0000256" key="1">
    <source>
        <dbReference type="SAM" id="MobiDB-lite"/>
    </source>
</evidence>
<keyword evidence="2" id="KW-0812">Transmembrane</keyword>
<evidence type="ECO:0000256" key="2">
    <source>
        <dbReference type="SAM" id="Phobius"/>
    </source>
</evidence>
<feature type="region of interest" description="Disordered" evidence="1">
    <location>
        <begin position="419"/>
        <end position="443"/>
    </location>
</feature>
<dbReference type="STRING" id="1262450.S3BSK1"/>
<dbReference type="eggNOG" id="KOG0581">
    <property type="taxonomic scope" value="Eukaryota"/>
</dbReference>
<accession>S3BSK1</accession>
<sequence length="574" mass="64315">MFVDLDPFRNPDPARYRLRSTFPFPPELVEGLGIFGGWWEPFEEEEEDVVAYQDSLRWKTTVSLDDMDGYKPLQMIFRLPAISPGNELNDDWYDKLMRALRHLVEGFGDRFFGAMSVAPRRTDFDSGIDANSPWGFSLPDSFVLYASDVATTDENDGGWDALLLEPVQRGSLIEGVLAKVLDEHVFADLLFGGTASQKELLSHLDSSMLDSDGYTRKLKRCEEVQRFLGDDTLTANFWDEVDRITAETAQMLMPIINLQRQILTESLRKAKLDGLETVIRAPPGICAFYQDLFDIVSVAGYASLRMARSVSIFQIDFPEVDQLWDVDQSRQDDDPVYQSSATKARAEDTKTTLAGVYDGVARQAPTRVDKIKIVTWPRIVRFKPVWSHAGDRVKSATRTFITKSHNLYYCGEAGESNTGFDGGGEDEDAHGSENDETDESLGKGHADIATSPGLLELHEHIQKAKTARRVARQRKAGGVLIRWMVNLYLLYILFTCLRAWYGAGWREVQRTLTEHATLLTEAGVSSYRFVVDVARAAPGHVVLVADQLVADVVKPALAKLPSQTTILGVMRRQA</sequence>
<evidence type="ECO:0000313" key="4">
    <source>
        <dbReference type="Proteomes" id="UP000016923"/>
    </source>
</evidence>
<dbReference type="EMBL" id="KE148167">
    <property type="protein sequence ID" value="EPE03437.1"/>
    <property type="molecule type" value="Genomic_DNA"/>
</dbReference>
<dbReference type="AlphaFoldDB" id="S3BSK1"/>
<dbReference type="VEuPathDB" id="FungiDB:F503_06610"/>
<keyword evidence="4" id="KW-1185">Reference proteome</keyword>